<dbReference type="PROSITE" id="PS50112">
    <property type="entry name" value="PAS"/>
    <property type="match status" value="1"/>
</dbReference>
<evidence type="ECO:0000256" key="2">
    <source>
        <dbReference type="SAM" id="MobiDB-lite"/>
    </source>
</evidence>
<dbReference type="InterPro" id="IPR052155">
    <property type="entry name" value="Biofilm_reg_signaling"/>
</dbReference>
<evidence type="ECO:0000313" key="4">
    <source>
        <dbReference type="EMBL" id="KYH24598.1"/>
    </source>
</evidence>
<dbReference type="PATRIC" id="fig|1008153.3.peg.3777"/>
<dbReference type="Pfam" id="PF13185">
    <property type="entry name" value="GAF_2"/>
    <property type="match status" value="2"/>
</dbReference>
<dbReference type="Gene3D" id="3.30.450.40">
    <property type="match status" value="2"/>
</dbReference>
<dbReference type="SUPFAM" id="SSF55785">
    <property type="entry name" value="PYP-like sensor domain (PAS domain)"/>
    <property type="match status" value="3"/>
</dbReference>
<evidence type="ECO:0000256" key="1">
    <source>
        <dbReference type="SAM" id="Coils"/>
    </source>
</evidence>
<dbReference type="PANTHER" id="PTHR44757:SF2">
    <property type="entry name" value="BIOFILM ARCHITECTURE MAINTENANCE PROTEIN MBAA"/>
    <property type="match status" value="1"/>
</dbReference>
<dbReference type="InterPro" id="IPR029016">
    <property type="entry name" value="GAF-like_dom_sf"/>
</dbReference>
<dbReference type="InterPro" id="IPR003018">
    <property type="entry name" value="GAF"/>
</dbReference>
<dbReference type="NCBIfam" id="TIGR00229">
    <property type="entry name" value="sensory_box"/>
    <property type="match status" value="1"/>
</dbReference>
<evidence type="ECO:0000313" key="5">
    <source>
        <dbReference type="Proteomes" id="UP000075321"/>
    </source>
</evidence>
<feature type="coiled-coil region" evidence="1">
    <location>
        <begin position="616"/>
        <end position="656"/>
    </location>
</feature>
<feature type="compositionally biased region" description="Basic and acidic residues" evidence="2">
    <location>
        <begin position="24"/>
        <end position="35"/>
    </location>
</feature>
<dbReference type="Pfam" id="PF13188">
    <property type="entry name" value="PAS_8"/>
    <property type="match status" value="1"/>
</dbReference>
<dbReference type="Pfam" id="PF15915">
    <property type="entry name" value="BAT"/>
    <property type="match status" value="1"/>
</dbReference>
<proteinExistence type="predicted"/>
<dbReference type="RefSeq" id="WP_245634201.1">
    <property type="nucleotide sequence ID" value="NZ_LTAZ01000013.1"/>
</dbReference>
<evidence type="ECO:0000259" key="3">
    <source>
        <dbReference type="PROSITE" id="PS50112"/>
    </source>
</evidence>
<sequence length="931" mass="105119">MAIPSYSKTDERIESKTGLTENNNSERADDDRKDAAARATEATFRQLFEHVPELYLIVEPDDYEIVAVSEAYLEATMTERAEIIGDTLFEVFPADPENPDPEGVPRLRKSLDRVRSTGKADVMPITYYPIPDRESEDSEFEERWWSPTNSPVFNEAGGIDYIIHRVEDVTSIVRQLQADGEDELLSRLDTCDSHLATDVMLRGRELHRAKEQARERLRESERKYRTLFESIDEGFCIIEKVETDSDDPIDFRYVEANPAFTEQSGVDNVVGKTMREAIPDISEEWFDVYNTVLQTGEAVRFEREFSSEGRILELYAFHIGERNSKQVGVIFTDITERKETEKALRRSEERYRTLFESIDEGFCIVEMLFDENKDPVDYRIIEANPAFEVLTGLENAEGKTVNELGANIGQEWYERYGNVALSGESIRFEQYVEDWDCWFDVYAFRLGDPQERKVAILFNDITNQRELQTALERLNTISRELMNAGTQEISTRSVDIARDVLDTEYAALWRYDETTGEFRHGTSHTDPDIEEISSELLEGLSEQAWQAFIDNEINVENGDSFTGGPSSESSLQQYILVPLSRHGVLCIGSAQAEPFDDSTIGLAGALGSTIEAAWDRAKGEQQLAQQNEELARLNRLNSLIREIDQALVQADSVEEIDRAVCERLAESDQYQFAWIGEHDSATNTITPREWVGVDSGYVEELKTTIDETTTTRNPITTAIRTHDTQVVPDLATETEFAPARTATLERGARSCISVPLVYEESLYGVLSVYATQPQSDERNHAVLTELGQTIGHAINAVETRATLHTDRVVELTLQCREPTTPLCRLAERLGCTVTLEGLVHRSEGEPDVFFTVKGSSPETVRAASTQSVAIEELRCIDERDTGSLFRLRSSEPTLSSMLTKQGAVIRTLTIEEGVTTVVVDISDMAAVREFY</sequence>
<accession>A0A151AA71</accession>
<keyword evidence="5" id="KW-1185">Reference proteome</keyword>
<dbReference type="SMART" id="SM00091">
    <property type="entry name" value="PAS"/>
    <property type="match status" value="3"/>
</dbReference>
<dbReference type="Proteomes" id="UP000075321">
    <property type="component" value="Unassembled WGS sequence"/>
</dbReference>
<feature type="region of interest" description="Disordered" evidence="2">
    <location>
        <begin position="1"/>
        <end position="35"/>
    </location>
</feature>
<dbReference type="SUPFAM" id="SSF55781">
    <property type="entry name" value="GAF domain-like"/>
    <property type="match status" value="2"/>
</dbReference>
<organism evidence="4 5">
    <name type="scientific">Halalkalicoccus paucihalophilus</name>
    <dbReference type="NCBI Taxonomy" id="1008153"/>
    <lineage>
        <taxon>Archaea</taxon>
        <taxon>Methanobacteriati</taxon>
        <taxon>Methanobacteriota</taxon>
        <taxon>Stenosarchaea group</taxon>
        <taxon>Halobacteria</taxon>
        <taxon>Halobacteriales</taxon>
        <taxon>Halococcaceae</taxon>
        <taxon>Halalkalicoccus</taxon>
    </lineage>
</organism>
<keyword evidence="1" id="KW-0175">Coiled coil</keyword>
<dbReference type="PANTHER" id="PTHR44757">
    <property type="entry name" value="DIGUANYLATE CYCLASE DGCP"/>
    <property type="match status" value="1"/>
</dbReference>
<comment type="caution">
    <text evidence="4">The sequence shown here is derived from an EMBL/GenBank/DDBJ whole genome shotgun (WGS) entry which is preliminary data.</text>
</comment>
<feature type="coiled-coil region" evidence="1">
    <location>
        <begin position="203"/>
        <end position="230"/>
    </location>
</feature>
<name>A0A151AA71_9EURY</name>
<dbReference type="Gene3D" id="3.30.450.20">
    <property type="entry name" value="PAS domain"/>
    <property type="match status" value="3"/>
</dbReference>
<dbReference type="AlphaFoldDB" id="A0A151AA71"/>
<dbReference type="SMART" id="SM00065">
    <property type="entry name" value="GAF"/>
    <property type="match status" value="2"/>
</dbReference>
<gene>
    <name evidence="4" type="primary">bat_15</name>
    <name evidence="4" type="ORF">HAPAU_35810</name>
</gene>
<dbReference type="InterPro" id="IPR013656">
    <property type="entry name" value="PAS_4"/>
</dbReference>
<dbReference type="InterPro" id="IPR000014">
    <property type="entry name" value="PAS"/>
</dbReference>
<dbReference type="InterPro" id="IPR031803">
    <property type="entry name" value="BAT_GAF/HTH-assoc"/>
</dbReference>
<dbReference type="Pfam" id="PF08448">
    <property type="entry name" value="PAS_4"/>
    <property type="match status" value="2"/>
</dbReference>
<dbReference type="EMBL" id="LTAZ01000013">
    <property type="protein sequence ID" value="KYH24598.1"/>
    <property type="molecule type" value="Genomic_DNA"/>
</dbReference>
<feature type="domain" description="PAS" evidence="3">
    <location>
        <begin position="40"/>
        <end position="118"/>
    </location>
</feature>
<protein>
    <submittedName>
        <fullName evidence="4">Bacterioopsin transcriptional activator</fullName>
    </submittedName>
</protein>
<reference evidence="4 5" key="1">
    <citation type="submission" date="2016-02" db="EMBL/GenBank/DDBJ databases">
        <title>Genome sequence of Halalkalicoccus paucihalophilus DSM 24557.</title>
        <authorList>
            <person name="Poehlein A."/>
            <person name="Daniel R."/>
        </authorList>
    </citation>
    <scope>NUCLEOTIDE SEQUENCE [LARGE SCALE GENOMIC DNA]</scope>
    <source>
        <strain evidence="4 5">DSM 24557</strain>
    </source>
</reference>
<dbReference type="InterPro" id="IPR035965">
    <property type="entry name" value="PAS-like_dom_sf"/>
</dbReference>